<keyword evidence="1" id="KW-0812">Transmembrane</keyword>
<evidence type="ECO:0000313" key="3">
    <source>
        <dbReference type="Proteomes" id="UP000533080"/>
    </source>
</evidence>
<organism evidence="2 3">
    <name type="scientific">Myxococcus xanthus</name>
    <dbReference type="NCBI Taxonomy" id="34"/>
    <lineage>
        <taxon>Bacteria</taxon>
        <taxon>Pseudomonadati</taxon>
        <taxon>Myxococcota</taxon>
        <taxon>Myxococcia</taxon>
        <taxon>Myxococcales</taxon>
        <taxon>Cystobacterineae</taxon>
        <taxon>Myxococcaceae</taxon>
        <taxon>Myxococcus</taxon>
    </lineage>
</organism>
<comment type="caution">
    <text evidence="2">The sequence shown here is derived from an EMBL/GenBank/DDBJ whole genome shotgun (WGS) entry which is preliminary data.</text>
</comment>
<dbReference type="EMBL" id="JABFNT010000157">
    <property type="protein sequence ID" value="NOJ82986.1"/>
    <property type="molecule type" value="Genomic_DNA"/>
</dbReference>
<reference evidence="2 3" key="1">
    <citation type="submission" date="2020-05" db="EMBL/GenBank/DDBJ databases">
        <authorList>
            <person name="Whitworth D."/>
        </authorList>
    </citation>
    <scope>NUCLEOTIDE SEQUENCE [LARGE SCALE GENOMIC DNA]</scope>
    <source>
        <strain evidence="2 3">AM005</strain>
    </source>
</reference>
<dbReference type="RefSeq" id="WP_171444805.1">
    <property type="nucleotide sequence ID" value="NZ_JABFNS010000159.1"/>
</dbReference>
<gene>
    <name evidence="2" type="ORF">HNV28_32515</name>
</gene>
<dbReference type="Proteomes" id="UP000533080">
    <property type="component" value="Unassembled WGS sequence"/>
</dbReference>
<evidence type="ECO:0000313" key="2">
    <source>
        <dbReference type="EMBL" id="NOJ82986.1"/>
    </source>
</evidence>
<feature type="transmembrane region" description="Helical" evidence="1">
    <location>
        <begin position="20"/>
        <end position="42"/>
    </location>
</feature>
<dbReference type="AlphaFoldDB" id="A0A7Y4IPP1"/>
<keyword evidence="1" id="KW-0472">Membrane</keyword>
<feature type="transmembrane region" description="Helical" evidence="1">
    <location>
        <begin position="62"/>
        <end position="80"/>
    </location>
</feature>
<name>A0A7Y4IPP1_MYXXA</name>
<keyword evidence="1" id="KW-1133">Transmembrane helix</keyword>
<proteinExistence type="predicted"/>
<protein>
    <submittedName>
        <fullName evidence="2">Uncharacterized protein</fullName>
    </submittedName>
</protein>
<accession>A0A7Y4IPP1</accession>
<evidence type="ECO:0000256" key="1">
    <source>
        <dbReference type="SAM" id="Phobius"/>
    </source>
</evidence>
<sequence>MGDDLMPIERDRNGRFHVVLFGLPRGVLLLVALAITSLIVAATRLVEPHPVTPPWLSDAIRLGGWAYLALVLVAVTRWIVRRRKR</sequence>